<dbReference type="AlphaFoldDB" id="A0A512DMS3"/>
<organism evidence="2 3">
    <name type="scientific">Skermanella aerolata</name>
    <dbReference type="NCBI Taxonomy" id="393310"/>
    <lineage>
        <taxon>Bacteria</taxon>
        <taxon>Pseudomonadati</taxon>
        <taxon>Pseudomonadota</taxon>
        <taxon>Alphaproteobacteria</taxon>
        <taxon>Rhodospirillales</taxon>
        <taxon>Azospirillaceae</taxon>
        <taxon>Skermanella</taxon>
    </lineage>
</organism>
<dbReference type="SUPFAM" id="SSF103501">
    <property type="entry name" value="Respiratory nitrate reductase 1 gamma chain"/>
    <property type="match status" value="1"/>
</dbReference>
<dbReference type="OrthoDB" id="9765258at2"/>
<feature type="transmembrane region" description="Helical" evidence="1">
    <location>
        <begin position="272"/>
        <end position="294"/>
    </location>
</feature>
<keyword evidence="1" id="KW-0472">Membrane</keyword>
<dbReference type="NCBIfam" id="TIGR02484">
    <property type="entry name" value="CitB"/>
    <property type="match status" value="1"/>
</dbReference>
<name>A0A512DMS3_9PROT</name>
<evidence type="ECO:0000313" key="2">
    <source>
        <dbReference type="EMBL" id="GEO37769.1"/>
    </source>
</evidence>
<gene>
    <name evidence="2" type="primary">citB</name>
    <name evidence="2" type="ORF">SAE02_19170</name>
</gene>
<feature type="transmembrane region" description="Helical" evidence="1">
    <location>
        <begin position="336"/>
        <end position="357"/>
    </location>
</feature>
<dbReference type="Proteomes" id="UP000321523">
    <property type="component" value="Unassembled WGS sequence"/>
</dbReference>
<protein>
    <submittedName>
        <fullName evidence="2">Tricarballylate utilization protein B</fullName>
    </submittedName>
</protein>
<feature type="transmembrane region" description="Helical" evidence="1">
    <location>
        <begin position="306"/>
        <end position="330"/>
    </location>
</feature>
<proteinExistence type="predicted"/>
<reference evidence="2 3" key="1">
    <citation type="submission" date="2019-07" db="EMBL/GenBank/DDBJ databases">
        <title>Whole genome shotgun sequence of Skermanella aerolata NBRC 106429.</title>
        <authorList>
            <person name="Hosoyama A."/>
            <person name="Uohara A."/>
            <person name="Ohji S."/>
            <person name="Ichikawa N."/>
        </authorList>
    </citation>
    <scope>NUCLEOTIDE SEQUENCE [LARGE SCALE GENOMIC DNA]</scope>
    <source>
        <strain evidence="2 3">NBRC 106429</strain>
    </source>
</reference>
<dbReference type="InterPro" id="IPR036197">
    <property type="entry name" value="NarG-like_sf"/>
</dbReference>
<dbReference type="Gene3D" id="1.20.950.20">
    <property type="entry name" value="Transmembrane di-heme cytochromes, Chain C"/>
    <property type="match status" value="1"/>
</dbReference>
<feature type="transmembrane region" description="Helical" evidence="1">
    <location>
        <begin position="239"/>
        <end position="260"/>
    </location>
</feature>
<evidence type="ECO:0000256" key="1">
    <source>
        <dbReference type="SAM" id="Phobius"/>
    </source>
</evidence>
<feature type="transmembrane region" description="Helical" evidence="1">
    <location>
        <begin position="118"/>
        <end position="138"/>
    </location>
</feature>
<feature type="transmembrane region" description="Helical" evidence="1">
    <location>
        <begin position="158"/>
        <end position="182"/>
    </location>
</feature>
<accession>A0A512DMS3</accession>
<sequence>MHATDTTPDEALPEDVLPTTALQEAGRLMTVCNSCRYCEGLCAVFPAMEMRRTFTSGDLNYLANLCHNCSACYYDCQFSPPHEFDVNVPRVLAEVRNESYQAYAWPPAFAGAFERNGLTISIVTALSVAAFILGFVAFRDPSVLFATHTGPGAFYRLMPHNAMALLFGLAFLYALVAMGMGLRMFWRDIKEPPETLREPPSLWQAMKDAGSLRYLDGGGVGCMNEDERPTDNRRLYHHLTFYGFMLCFAATSVATLYHYVVGREAPYYWYDLPVILGTLGGIGLLIGPVGLLVAKRKRDSVVQDEVRLGMDVAFIAMLFLTSLTGLLLLFLRETPAMGMLLAVHLGVVFSLFITMPYSKMVHGLYRFTALVRYAKERRTLAESHATAG</sequence>
<dbReference type="EMBL" id="BJYZ01000007">
    <property type="protein sequence ID" value="GEO37769.1"/>
    <property type="molecule type" value="Genomic_DNA"/>
</dbReference>
<comment type="caution">
    <text evidence="2">The sequence shown here is derived from an EMBL/GenBank/DDBJ whole genome shotgun (WGS) entry which is preliminary data.</text>
</comment>
<keyword evidence="1" id="KW-1133">Transmembrane helix</keyword>
<keyword evidence="1" id="KW-0812">Transmembrane</keyword>
<dbReference type="InterPro" id="IPR012830">
    <property type="entry name" value="Citrate_utilization_prot_B"/>
</dbReference>
<keyword evidence="3" id="KW-1185">Reference proteome</keyword>
<evidence type="ECO:0000313" key="3">
    <source>
        <dbReference type="Proteomes" id="UP000321523"/>
    </source>
</evidence>
<dbReference type="RefSeq" id="WP_084720527.1">
    <property type="nucleotide sequence ID" value="NZ_BJYZ01000007.1"/>
</dbReference>